<proteinExistence type="predicted"/>
<dbReference type="InterPro" id="IPR029068">
    <property type="entry name" value="Glyas_Bleomycin-R_OHBP_Dase"/>
</dbReference>
<gene>
    <name evidence="1" type="ORF">FHS38_002174</name>
</gene>
<dbReference type="EMBL" id="JACHJG010000003">
    <property type="protein sequence ID" value="MBB4886145.1"/>
    <property type="molecule type" value="Genomic_DNA"/>
</dbReference>
<evidence type="ECO:0000313" key="2">
    <source>
        <dbReference type="Proteomes" id="UP000556436"/>
    </source>
</evidence>
<dbReference type="Gene3D" id="3.10.180.10">
    <property type="entry name" value="2,3-Dihydroxybiphenyl 1,2-Dioxygenase, domain 1"/>
    <property type="match status" value="1"/>
</dbReference>
<keyword evidence="1" id="KW-0456">Lyase</keyword>
<reference evidence="1 2" key="1">
    <citation type="submission" date="2020-08" db="EMBL/GenBank/DDBJ databases">
        <title>Genomic Encyclopedia of Type Strains, Phase III (KMG-III): the genomes of soil and plant-associated and newly described type strains.</title>
        <authorList>
            <person name="Whitman W."/>
        </authorList>
    </citation>
    <scope>NUCLEOTIDE SEQUENCE [LARGE SCALE GENOMIC DNA]</scope>
    <source>
        <strain evidence="1 2">CECT 3265</strain>
    </source>
</reference>
<name>A0A7W7PF06_STRNE</name>
<keyword evidence="2" id="KW-1185">Reference proteome</keyword>
<protein>
    <submittedName>
        <fullName evidence="1">Putative enzyme related to lactoylglutathione lyase</fullName>
    </submittedName>
</protein>
<dbReference type="Proteomes" id="UP000556436">
    <property type="component" value="Unassembled WGS sequence"/>
</dbReference>
<accession>A0A7W7PF06</accession>
<evidence type="ECO:0000313" key="1">
    <source>
        <dbReference type="EMBL" id="MBB4886145.1"/>
    </source>
</evidence>
<organism evidence="1 2">
    <name type="scientific">Streptomyces netropsis</name>
    <name type="common">Streptoverticillium netropsis</name>
    <dbReference type="NCBI Taxonomy" id="55404"/>
    <lineage>
        <taxon>Bacteria</taxon>
        <taxon>Bacillati</taxon>
        <taxon>Actinomycetota</taxon>
        <taxon>Actinomycetes</taxon>
        <taxon>Kitasatosporales</taxon>
        <taxon>Streptomycetaceae</taxon>
        <taxon>Streptomyces</taxon>
    </lineage>
</organism>
<dbReference type="RefSeq" id="WP_184733196.1">
    <property type="nucleotide sequence ID" value="NZ_BMRW01000003.1"/>
</dbReference>
<comment type="caution">
    <text evidence="1">The sequence shown here is derived from an EMBL/GenBank/DDBJ whole genome shotgun (WGS) entry which is preliminary data.</text>
</comment>
<dbReference type="GO" id="GO:0016829">
    <property type="term" value="F:lyase activity"/>
    <property type="evidence" value="ECO:0007669"/>
    <property type="project" value="UniProtKB-KW"/>
</dbReference>
<dbReference type="SUPFAM" id="SSF54593">
    <property type="entry name" value="Glyoxalase/Bleomycin resistance protein/Dihydroxybiphenyl dioxygenase"/>
    <property type="match status" value="1"/>
</dbReference>
<sequence length="125" mass="13251">MAVLTTYARVYVDDLDVALPTFEALTGAEPGLRFAYEGVELASIGAYLLVAGTPEALAPFRDVQATVIVDDLEEVFAVVAREGGRTLDGPNDVPTGRNVTVLHPGGAVIEYVQFDAAKVEAQSVR</sequence>
<dbReference type="AlphaFoldDB" id="A0A7W7PF06"/>